<keyword evidence="2" id="KW-1185">Reference proteome</keyword>
<organism evidence="1 2">
    <name type="scientific">Pelotalea chapellei</name>
    <dbReference type="NCBI Taxonomy" id="44671"/>
    <lineage>
        <taxon>Bacteria</taxon>
        <taxon>Pseudomonadati</taxon>
        <taxon>Thermodesulfobacteriota</taxon>
        <taxon>Desulfuromonadia</taxon>
        <taxon>Geobacterales</taxon>
        <taxon>Geobacteraceae</taxon>
        <taxon>Pelotalea</taxon>
    </lineage>
</organism>
<accession>A0ABS5U4S5</accession>
<comment type="caution">
    <text evidence="1">The sequence shown here is derived from an EMBL/GenBank/DDBJ whole genome shotgun (WGS) entry which is preliminary data.</text>
</comment>
<proteinExistence type="predicted"/>
<sequence length="150" mass="16531">MELSPHASAEKEAARAQKELEEGNVLAALACLEKSLQAEDDPSLHSCLGFCMAKERGHVTRGLELCHAAIEREPQNPIHYFYLAKVHLVAGTKEEAVSALRQGAAQGGNPQILLMLQELGTRKPPPLRFLSRDHFLNKYLGKLLGRLGLR</sequence>
<dbReference type="Gene3D" id="1.25.40.10">
    <property type="entry name" value="Tetratricopeptide repeat domain"/>
    <property type="match status" value="1"/>
</dbReference>
<dbReference type="Proteomes" id="UP000784128">
    <property type="component" value="Unassembled WGS sequence"/>
</dbReference>
<evidence type="ECO:0000313" key="1">
    <source>
        <dbReference type="EMBL" id="MBT1070644.1"/>
    </source>
</evidence>
<dbReference type="InterPro" id="IPR011990">
    <property type="entry name" value="TPR-like_helical_dom_sf"/>
</dbReference>
<dbReference type="EMBL" id="JAHDYS010000002">
    <property type="protein sequence ID" value="MBT1070644.1"/>
    <property type="molecule type" value="Genomic_DNA"/>
</dbReference>
<reference evidence="1 2" key="1">
    <citation type="submission" date="2021-05" db="EMBL/GenBank/DDBJ databases">
        <title>The draft genome of Geobacter chapellei DSM 13688.</title>
        <authorList>
            <person name="Xu Z."/>
            <person name="Masuda Y."/>
            <person name="Itoh H."/>
            <person name="Senoo K."/>
        </authorList>
    </citation>
    <scope>NUCLEOTIDE SEQUENCE [LARGE SCALE GENOMIC DNA]</scope>
    <source>
        <strain evidence="1 2">DSM 13688</strain>
    </source>
</reference>
<evidence type="ECO:0000313" key="2">
    <source>
        <dbReference type="Proteomes" id="UP000784128"/>
    </source>
</evidence>
<protein>
    <recommendedName>
        <fullName evidence="3">Tetratricopeptide repeat protein</fullName>
    </recommendedName>
</protein>
<name>A0ABS5U4S5_9BACT</name>
<gene>
    <name evidence="1" type="ORF">KJB30_02500</name>
</gene>
<dbReference type="SUPFAM" id="SSF48452">
    <property type="entry name" value="TPR-like"/>
    <property type="match status" value="1"/>
</dbReference>
<dbReference type="RefSeq" id="WP_214296359.1">
    <property type="nucleotide sequence ID" value="NZ_JAHDYS010000002.1"/>
</dbReference>
<evidence type="ECO:0008006" key="3">
    <source>
        <dbReference type="Google" id="ProtNLM"/>
    </source>
</evidence>